<organism evidence="1 2">
    <name type="scientific">Gymnodinialimonas ceratoperidinii</name>
    <dbReference type="NCBI Taxonomy" id="2856823"/>
    <lineage>
        <taxon>Bacteria</taxon>
        <taxon>Pseudomonadati</taxon>
        <taxon>Pseudomonadota</taxon>
        <taxon>Alphaproteobacteria</taxon>
        <taxon>Rhodobacterales</taxon>
        <taxon>Paracoccaceae</taxon>
        <taxon>Gymnodinialimonas</taxon>
    </lineage>
</organism>
<evidence type="ECO:0000313" key="2">
    <source>
        <dbReference type="Proteomes" id="UP000825009"/>
    </source>
</evidence>
<proteinExistence type="predicted"/>
<dbReference type="KEGG" id="gce:KYE46_07780"/>
<dbReference type="Proteomes" id="UP000825009">
    <property type="component" value="Chromosome"/>
</dbReference>
<dbReference type="RefSeq" id="WP_219004724.1">
    <property type="nucleotide sequence ID" value="NZ_CP079194.1"/>
</dbReference>
<dbReference type="EMBL" id="CP079194">
    <property type="protein sequence ID" value="QXT41103.1"/>
    <property type="molecule type" value="Genomic_DNA"/>
</dbReference>
<dbReference type="AlphaFoldDB" id="A0A8F6U033"/>
<accession>A0A8F6U033</accession>
<keyword evidence="2" id="KW-1185">Reference proteome</keyword>
<gene>
    <name evidence="1" type="ORF">KYE46_07780</name>
</gene>
<protein>
    <submittedName>
        <fullName evidence="1">Uncharacterized protein</fullName>
    </submittedName>
</protein>
<evidence type="ECO:0000313" key="1">
    <source>
        <dbReference type="EMBL" id="QXT41103.1"/>
    </source>
</evidence>
<reference evidence="1 2" key="1">
    <citation type="submission" date="2021-07" db="EMBL/GenBank/DDBJ databases">
        <title>A novel Jannaschia species isolated from marine dinoflagellate Ceratoperidinium margalefii.</title>
        <authorList>
            <person name="Jiang Y."/>
            <person name="Li Z."/>
        </authorList>
    </citation>
    <scope>NUCLEOTIDE SEQUENCE [LARGE SCALE GENOMIC DNA]</scope>
    <source>
        <strain evidence="1 2">J12C1-MA-4</strain>
    </source>
</reference>
<name>A0A8F6U033_9RHOB</name>
<sequence length="158" mass="16421">MNTGLPLLVIGLLFGGGIGFTIAAANGITLDGHDHGSHGAAGHGDMDHDTILALPASDTAPTLAIAVSEDPVAGYNLHIMTENFSFSPQNAGLEHAPGEGHAHVYINGVKLGRFYGPWVHLDHLPEGEVIVDVTLNANDHRALAVGDTPLRASVTIEN</sequence>